<dbReference type="SMART" id="SM00753">
    <property type="entry name" value="PAM"/>
    <property type="match status" value="1"/>
</dbReference>
<evidence type="ECO:0000256" key="6">
    <source>
        <dbReference type="ARBA" id="ARBA00022790"/>
    </source>
</evidence>
<protein>
    <recommendedName>
        <fullName evidence="4">COP9 signalosome complex subunit 2</fullName>
    </recommendedName>
</protein>
<feature type="region of interest" description="Disordered" evidence="8">
    <location>
        <begin position="1"/>
        <end position="35"/>
    </location>
</feature>
<evidence type="ECO:0000259" key="9">
    <source>
        <dbReference type="PROSITE" id="PS50250"/>
    </source>
</evidence>
<dbReference type="SMART" id="SM00088">
    <property type="entry name" value="PINT"/>
    <property type="match status" value="1"/>
</dbReference>
<dbReference type="Pfam" id="PF01399">
    <property type="entry name" value="PCI"/>
    <property type="match status" value="1"/>
</dbReference>
<evidence type="ECO:0000256" key="7">
    <source>
        <dbReference type="ARBA" id="ARBA00023242"/>
    </source>
</evidence>
<dbReference type="InterPro" id="IPR050871">
    <property type="entry name" value="26S_Proteasome/COP9_Components"/>
</dbReference>
<dbReference type="Proteomes" id="UP000663888">
    <property type="component" value="Unassembled WGS sequence"/>
</dbReference>
<evidence type="ECO:0000313" key="10">
    <source>
        <dbReference type="EMBL" id="CAE6478824.1"/>
    </source>
</evidence>
<gene>
    <name evidence="10" type="ORF">RDB_LOCUS120896</name>
</gene>
<feature type="compositionally biased region" description="Acidic residues" evidence="8">
    <location>
        <begin position="1"/>
        <end position="33"/>
    </location>
</feature>
<evidence type="ECO:0000313" key="11">
    <source>
        <dbReference type="Proteomes" id="UP000663888"/>
    </source>
</evidence>
<evidence type="ECO:0000256" key="8">
    <source>
        <dbReference type="SAM" id="MobiDB-lite"/>
    </source>
</evidence>
<dbReference type="Gene3D" id="1.25.40.570">
    <property type="match status" value="1"/>
</dbReference>
<dbReference type="SUPFAM" id="SSF46785">
    <property type="entry name" value="Winged helix' DNA-binding domain"/>
    <property type="match status" value="1"/>
</dbReference>
<feature type="region of interest" description="Disordered" evidence="8">
    <location>
        <begin position="431"/>
        <end position="523"/>
    </location>
</feature>
<evidence type="ECO:0000256" key="1">
    <source>
        <dbReference type="ARBA" id="ARBA00004123"/>
    </source>
</evidence>
<feature type="compositionally biased region" description="Acidic residues" evidence="8">
    <location>
        <begin position="464"/>
        <end position="488"/>
    </location>
</feature>
<feature type="compositionally biased region" description="Low complexity" evidence="8">
    <location>
        <begin position="431"/>
        <end position="440"/>
    </location>
</feature>
<evidence type="ECO:0000256" key="4">
    <source>
        <dbReference type="ARBA" id="ARBA00014879"/>
    </source>
</evidence>
<evidence type="ECO:0000256" key="5">
    <source>
        <dbReference type="ARBA" id="ARBA00022490"/>
    </source>
</evidence>
<dbReference type="PROSITE" id="PS50250">
    <property type="entry name" value="PCI"/>
    <property type="match status" value="1"/>
</dbReference>
<dbReference type="EMBL" id="CAJMWX010001282">
    <property type="protein sequence ID" value="CAE6478824.1"/>
    <property type="molecule type" value="Genomic_DNA"/>
</dbReference>
<sequence length="523" mass="59708">MDDDDMDYLEGGDEDDFEYSGEDSDDQGADADVENQYYTAKSLKEDDPPEALKALRKIIDAEKDKKEYTDWGFKALKQSTKISFQLLGKPDEAFKTYTELLGYTRSAVTRNYSEKTINGILDYIGGQKPLKKGQKKANTVVSVEILEKFYEVTKSVLIETKNERLSTKINLKLAKLWLDRKEYTRLMHVISELHRSASSTTTTGDDSSDQSRGTLLLEIYALEIQMYNETKNWKKLKEIYNKSSEVRSAIPHPRIMGVIKECGGKMWMGEKQWARASTDFFESFRNYDESGAPQRIQVLKYLVLANLLMGSGINPFDSQEAKPYKSDPQITAMTDLVGAYQRREVHEAEHHRDTIMDDPFIASYIGDLLRSLRTSYLIDLIKPYTRLELGFLAKQLNVEKHEVEELLIGLILEGKVEGKIDQVAQRLEITKTQTTTRPPTLRSLGQMDRCTRKPKRRDFGQERNEDDGNEEGNEGDERSDEENEENEEATLTPTQDGRTVTDRYKGYGVMSTLPDAGASEEKS</sequence>
<feature type="compositionally biased region" description="Polar residues" evidence="8">
    <location>
        <begin position="489"/>
        <end position="498"/>
    </location>
</feature>
<dbReference type="GO" id="GO:0008180">
    <property type="term" value="C:COP9 signalosome"/>
    <property type="evidence" value="ECO:0007669"/>
    <property type="project" value="UniProtKB-KW"/>
</dbReference>
<reference evidence="10" key="1">
    <citation type="submission" date="2021-01" db="EMBL/GenBank/DDBJ databases">
        <authorList>
            <person name="Kaushik A."/>
        </authorList>
    </citation>
    <scope>NUCLEOTIDE SEQUENCE</scope>
    <source>
        <strain evidence="10">AG4-R118</strain>
    </source>
</reference>
<organism evidence="10 11">
    <name type="scientific">Rhizoctonia solani</name>
    <dbReference type="NCBI Taxonomy" id="456999"/>
    <lineage>
        <taxon>Eukaryota</taxon>
        <taxon>Fungi</taxon>
        <taxon>Dikarya</taxon>
        <taxon>Basidiomycota</taxon>
        <taxon>Agaricomycotina</taxon>
        <taxon>Agaricomycetes</taxon>
        <taxon>Cantharellales</taxon>
        <taxon>Ceratobasidiaceae</taxon>
        <taxon>Rhizoctonia</taxon>
    </lineage>
</organism>
<dbReference type="GO" id="GO:0005737">
    <property type="term" value="C:cytoplasm"/>
    <property type="evidence" value="ECO:0007669"/>
    <property type="project" value="UniProtKB-SubCell"/>
</dbReference>
<comment type="caution">
    <text evidence="10">The sequence shown here is derived from an EMBL/GenBank/DDBJ whole genome shotgun (WGS) entry which is preliminary data.</text>
</comment>
<proteinExistence type="inferred from homology"/>
<dbReference type="InterPro" id="IPR036390">
    <property type="entry name" value="WH_DNA-bd_sf"/>
</dbReference>
<name>A0A8H3CBI2_9AGAM</name>
<evidence type="ECO:0000256" key="2">
    <source>
        <dbReference type="ARBA" id="ARBA00004496"/>
    </source>
</evidence>
<dbReference type="FunFam" id="1.25.40.570:FF:000006">
    <property type="entry name" value="COP9 signalosome complex subunit 2"/>
    <property type="match status" value="1"/>
</dbReference>
<keyword evidence="5" id="KW-0963">Cytoplasm</keyword>
<accession>A0A8H3CBI2</accession>
<keyword evidence="6" id="KW-0736">Signalosome</keyword>
<keyword evidence="7" id="KW-0539">Nucleus</keyword>
<dbReference type="InterPro" id="IPR000717">
    <property type="entry name" value="PCI_dom"/>
</dbReference>
<comment type="subcellular location">
    <subcellularLocation>
        <location evidence="2">Cytoplasm</location>
    </subcellularLocation>
    <subcellularLocation>
        <location evidence="1">Nucleus</location>
    </subcellularLocation>
</comment>
<dbReference type="AlphaFoldDB" id="A0A8H3CBI2"/>
<feature type="domain" description="PCI" evidence="9">
    <location>
        <begin position="276"/>
        <end position="434"/>
    </location>
</feature>
<evidence type="ECO:0000256" key="3">
    <source>
        <dbReference type="ARBA" id="ARBA00009318"/>
    </source>
</evidence>
<dbReference type="PANTHER" id="PTHR10678">
    <property type="entry name" value="26S PROTEASOME NON-ATPASE REGULATORY SUBUNIT 11/COP9 SIGNALOSOME COMPLEX SUBUNIT 2"/>
    <property type="match status" value="1"/>
</dbReference>
<comment type="similarity">
    <text evidence="3">Belongs to the CSN2 family.</text>
</comment>